<feature type="non-terminal residue" evidence="1">
    <location>
        <position position="1"/>
    </location>
</feature>
<dbReference type="AlphaFoldDB" id="A0A3M7R6P2"/>
<accession>A0A3M7R6P2</accession>
<keyword evidence="2" id="KW-1185">Reference proteome</keyword>
<dbReference type="EMBL" id="REGN01004087">
    <property type="protein sequence ID" value="RNA19206.1"/>
    <property type="molecule type" value="Genomic_DNA"/>
</dbReference>
<proteinExistence type="predicted"/>
<evidence type="ECO:0000313" key="2">
    <source>
        <dbReference type="Proteomes" id="UP000276133"/>
    </source>
</evidence>
<dbReference type="Proteomes" id="UP000276133">
    <property type="component" value="Unassembled WGS sequence"/>
</dbReference>
<organism evidence="1 2">
    <name type="scientific">Brachionus plicatilis</name>
    <name type="common">Marine rotifer</name>
    <name type="synonym">Brachionus muelleri</name>
    <dbReference type="NCBI Taxonomy" id="10195"/>
    <lineage>
        <taxon>Eukaryota</taxon>
        <taxon>Metazoa</taxon>
        <taxon>Spiralia</taxon>
        <taxon>Gnathifera</taxon>
        <taxon>Rotifera</taxon>
        <taxon>Eurotatoria</taxon>
        <taxon>Monogononta</taxon>
        <taxon>Pseudotrocha</taxon>
        <taxon>Ploima</taxon>
        <taxon>Brachionidae</taxon>
        <taxon>Brachionus</taxon>
    </lineage>
</organism>
<gene>
    <name evidence="1" type="ORF">BpHYR1_048644</name>
</gene>
<name>A0A3M7R6P2_BRAPC</name>
<comment type="caution">
    <text evidence="1">The sequence shown here is derived from an EMBL/GenBank/DDBJ whole genome shotgun (WGS) entry which is preliminary data.</text>
</comment>
<reference evidence="1 2" key="1">
    <citation type="journal article" date="2018" name="Sci. Rep.">
        <title>Genomic signatures of local adaptation to the degree of environmental predictability in rotifers.</title>
        <authorList>
            <person name="Franch-Gras L."/>
            <person name="Hahn C."/>
            <person name="Garcia-Roger E.M."/>
            <person name="Carmona M.J."/>
            <person name="Serra M."/>
            <person name="Gomez A."/>
        </authorList>
    </citation>
    <scope>NUCLEOTIDE SEQUENCE [LARGE SCALE GENOMIC DNA]</scope>
    <source>
        <strain evidence="1">HYR1</strain>
    </source>
</reference>
<sequence length="88" mass="10319">KQSNSLTAATNVVQAECVNNKLKNNNYFFSFEITKNWSNLSFFQFGTLLKEHFLRDKRFKKIRKKKYSYFSASSASLRIFSNEKGMNS</sequence>
<evidence type="ECO:0000313" key="1">
    <source>
        <dbReference type="EMBL" id="RNA19206.1"/>
    </source>
</evidence>
<protein>
    <submittedName>
        <fullName evidence="1">Uncharacterized protein</fullName>
    </submittedName>
</protein>